<comment type="caution">
    <text evidence="1">The sequence shown here is derived from an EMBL/GenBank/DDBJ whole genome shotgun (WGS) entry which is preliminary data.</text>
</comment>
<dbReference type="RefSeq" id="WP_377113799.1">
    <property type="nucleotide sequence ID" value="NZ_JBHTHZ010000005.1"/>
</dbReference>
<sequence length="131" mass="14941">MSTFESTVTINAAPDKIYNFLADMNNHRILMPDNITNWASTTDTATFTIPNITTLSLRINERVTNTLIRIIPEEKPPFEMELNWQLSYNNEFTTISFSVTANLNMFMKMMSSTPLQKLVNDETANLIKALS</sequence>
<accession>A0ABW3ATQ5</accession>
<gene>
    <name evidence="1" type="ORF">ACFQZX_08575</name>
</gene>
<organism evidence="1 2">
    <name type="scientific">Mucilaginibacter litoreus</name>
    <dbReference type="NCBI Taxonomy" id="1048221"/>
    <lineage>
        <taxon>Bacteria</taxon>
        <taxon>Pseudomonadati</taxon>
        <taxon>Bacteroidota</taxon>
        <taxon>Sphingobacteriia</taxon>
        <taxon>Sphingobacteriales</taxon>
        <taxon>Sphingobacteriaceae</taxon>
        <taxon>Mucilaginibacter</taxon>
    </lineage>
</organism>
<reference evidence="2" key="1">
    <citation type="journal article" date="2019" name="Int. J. Syst. Evol. Microbiol.">
        <title>The Global Catalogue of Microorganisms (GCM) 10K type strain sequencing project: providing services to taxonomists for standard genome sequencing and annotation.</title>
        <authorList>
            <consortium name="The Broad Institute Genomics Platform"/>
            <consortium name="The Broad Institute Genome Sequencing Center for Infectious Disease"/>
            <person name="Wu L."/>
            <person name="Ma J."/>
        </authorList>
    </citation>
    <scope>NUCLEOTIDE SEQUENCE [LARGE SCALE GENOMIC DNA]</scope>
    <source>
        <strain evidence="2">CCUG 61484</strain>
    </source>
</reference>
<evidence type="ECO:0000313" key="1">
    <source>
        <dbReference type="EMBL" id="MFD0793669.1"/>
    </source>
</evidence>
<dbReference type="InterPro" id="IPR023393">
    <property type="entry name" value="START-like_dom_sf"/>
</dbReference>
<protein>
    <submittedName>
        <fullName evidence="1">SRPBCC family protein</fullName>
    </submittedName>
</protein>
<dbReference type="Proteomes" id="UP001597010">
    <property type="component" value="Unassembled WGS sequence"/>
</dbReference>
<keyword evidence="2" id="KW-1185">Reference proteome</keyword>
<name>A0ABW3ATQ5_9SPHI</name>
<dbReference type="EMBL" id="JBHTHZ010000005">
    <property type="protein sequence ID" value="MFD0793669.1"/>
    <property type="molecule type" value="Genomic_DNA"/>
</dbReference>
<proteinExistence type="predicted"/>
<evidence type="ECO:0000313" key="2">
    <source>
        <dbReference type="Proteomes" id="UP001597010"/>
    </source>
</evidence>
<dbReference type="SUPFAM" id="SSF55961">
    <property type="entry name" value="Bet v1-like"/>
    <property type="match status" value="1"/>
</dbReference>
<dbReference type="Gene3D" id="3.30.530.20">
    <property type="match status" value="1"/>
</dbReference>